<comment type="caution">
    <text evidence="8">The sequence shown here is derived from an EMBL/GenBank/DDBJ whole genome shotgun (WGS) entry which is preliminary data.</text>
</comment>
<keyword evidence="4" id="KW-0564">Palmitate</keyword>
<proteinExistence type="predicted"/>
<dbReference type="RefSeq" id="WP_368374504.1">
    <property type="nucleotide sequence ID" value="NZ_JBFRYB010000001.1"/>
</dbReference>
<evidence type="ECO:0000313" key="8">
    <source>
        <dbReference type="EMBL" id="MEX1664381.1"/>
    </source>
</evidence>
<evidence type="ECO:0000256" key="4">
    <source>
        <dbReference type="ARBA" id="ARBA00023139"/>
    </source>
</evidence>
<keyword evidence="6 8" id="KW-0449">Lipoprotein</keyword>
<keyword evidence="2" id="KW-0732">Signal</keyword>
<evidence type="ECO:0000256" key="7">
    <source>
        <dbReference type="SAM" id="MobiDB-lite"/>
    </source>
</evidence>
<dbReference type="EMBL" id="JBFRYB010000001">
    <property type="protein sequence ID" value="MEX1664381.1"/>
    <property type="molecule type" value="Genomic_DNA"/>
</dbReference>
<dbReference type="PROSITE" id="PS51257">
    <property type="entry name" value="PROKAR_LIPOPROTEIN"/>
    <property type="match status" value="1"/>
</dbReference>
<keyword evidence="5" id="KW-0998">Cell outer membrane</keyword>
<evidence type="ECO:0000256" key="3">
    <source>
        <dbReference type="ARBA" id="ARBA00023136"/>
    </source>
</evidence>
<organism evidence="8 9">
    <name type="scientific">Zhongshania arctica</name>
    <dbReference type="NCBI Taxonomy" id="3238302"/>
    <lineage>
        <taxon>Bacteria</taxon>
        <taxon>Pseudomonadati</taxon>
        <taxon>Pseudomonadota</taxon>
        <taxon>Gammaproteobacteria</taxon>
        <taxon>Cellvibrionales</taxon>
        <taxon>Spongiibacteraceae</taxon>
        <taxon>Zhongshania</taxon>
    </lineage>
</organism>
<evidence type="ECO:0000256" key="1">
    <source>
        <dbReference type="ARBA" id="ARBA00004459"/>
    </source>
</evidence>
<dbReference type="NCBIfam" id="NF047847">
    <property type="entry name" value="SS_mature_LptM"/>
    <property type="match status" value="1"/>
</dbReference>
<evidence type="ECO:0000256" key="2">
    <source>
        <dbReference type="ARBA" id="ARBA00022729"/>
    </source>
</evidence>
<protein>
    <submittedName>
        <fullName evidence="8">Lipoprotein</fullName>
    </submittedName>
</protein>
<name>A0ABV3TS11_9GAMM</name>
<evidence type="ECO:0000256" key="5">
    <source>
        <dbReference type="ARBA" id="ARBA00023237"/>
    </source>
</evidence>
<feature type="region of interest" description="Disordered" evidence="7">
    <location>
        <begin position="29"/>
        <end position="64"/>
    </location>
</feature>
<evidence type="ECO:0000256" key="6">
    <source>
        <dbReference type="ARBA" id="ARBA00023288"/>
    </source>
</evidence>
<feature type="compositionally biased region" description="Polar residues" evidence="7">
    <location>
        <begin position="37"/>
        <end position="64"/>
    </location>
</feature>
<dbReference type="Proteomes" id="UP001557484">
    <property type="component" value="Unassembled WGS sequence"/>
</dbReference>
<reference evidence="8 9" key="1">
    <citation type="journal article" date="2011" name="Int. J. Syst. Evol. Microbiol.">
        <title>Zhongshania antarctica gen. nov., sp. nov. and Zhongshania guokunii sp. nov., gammaproteobacteria respectively isolated from coastal attached (fast) ice and surface seawater of the Antarctic.</title>
        <authorList>
            <person name="Li H.J."/>
            <person name="Zhang X.Y."/>
            <person name="Chen C.X."/>
            <person name="Zhang Y.J."/>
            <person name="Gao Z.M."/>
            <person name="Yu Y."/>
            <person name="Chen X.L."/>
            <person name="Chen B."/>
            <person name="Zhang Y.Z."/>
        </authorList>
    </citation>
    <scope>NUCLEOTIDE SEQUENCE [LARGE SCALE GENOMIC DNA]</scope>
    <source>
        <strain evidence="8 9">R06B22</strain>
    </source>
</reference>
<accession>A0ABV3TS11</accession>
<keyword evidence="9" id="KW-1185">Reference proteome</keyword>
<keyword evidence="3" id="KW-0472">Membrane</keyword>
<evidence type="ECO:0000313" key="9">
    <source>
        <dbReference type="Proteomes" id="UP001557484"/>
    </source>
</evidence>
<gene>
    <name evidence="8" type="ORF">AB4875_02710</name>
</gene>
<sequence>MVNIRIFALCSAVLLGACGQTGPLILAEDDGTKANEDSSSANIATSPKPRQQTNTNTATTSPAE</sequence>
<comment type="subcellular location">
    <subcellularLocation>
        <location evidence="1">Cell outer membrane</location>
        <topology evidence="1">Lipid-anchor</topology>
    </subcellularLocation>
</comment>
<dbReference type="InterPro" id="IPR032831">
    <property type="entry name" value="LptM_cons"/>
</dbReference>